<dbReference type="PANTHER" id="PTHR34351">
    <property type="entry name" value="SLR1927 PROTEIN-RELATED"/>
    <property type="match status" value="1"/>
</dbReference>
<dbReference type="PANTHER" id="PTHR34351:SF1">
    <property type="entry name" value="SLR1927 PROTEIN"/>
    <property type="match status" value="1"/>
</dbReference>
<reference evidence="4 5" key="1">
    <citation type="journal article" date="2016" name="Front. Microbiol.">
        <title>Single-Cell (Meta-)Genomics of a Dimorphic Candidatus Thiomargarita nelsonii Reveals Genomic Plasticity.</title>
        <authorList>
            <person name="Flood B.E."/>
            <person name="Fliss P."/>
            <person name="Jones D.S."/>
            <person name="Dick G.J."/>
            <person name="Jain S."/>
            <person name="Kaster A.K."/>
            <person name="Winkel M."/>
            <person name="Mussmann M."/>
            <person name="Bailey J."/>
        </authorList>
    </citation>
    <scope>NUCLEOTIDE SEQUENCE [LARGE SCALE GENOMIC DNA]</scope>
    <source>
        <strain evidence="4">Hydrate Ridge</strain>
    </source>
</reference>
<evidence type="ECO:0000259" key="3">
    <source>
        <dbReference type="Pfam" id="PF01882"/>
    </source>
</evidence>
<gene>
    <name evidence="4" type="ORF">PN36_29365</name>
</gene>
<dbReference type="Proteomes" id="UP000030428">
    <property type="component" value="Unassembled WGS sequence"/>
</dbReference>
<keyword evidence="2" id="KW-1133">Transmembrane helix</keyword>
<feature type="domain" description="DUF58" evidence="3">
    <location>
        <begin position="209"/>
        <end position="252"/>
    </location>
</feature>
<protein>
    <recommendedName>
        <fullName evidence="3">DUF58 domain-containing protein</fullName>
    </recommendedName>
</protein>
<proteinExistence type="predicted"/>
<feature type="transmembrane region" description="Helical" evidence="2">
    <location>
        <begin position="56"/>
        <end position="73"/>
    </location>
</feature>
<sequence length="314" mass="35020">MTTQNTTHSKKRHTAQPGPIVLKRRTIYILPSKAGLGLALVLFIMLLGSMNYNNSMGYALSFLLGSMAMVSMLHTHRTLLGLRIEAGKVLPVFAGESATFQLWIDNRGQVARHALVWQHDTIDIPADQRVSIDISVPTSQRGRVFLGRLKVYTRFPLGLFHAWSYIHLDTSTLVYPQPLGHRNLPLGEQSQNTGEGSPHETGGDDFIGYRDYNVGDSPRHIDWKAVARGRNWMIKEFGGLSAAQVWLTWDDVSMLNNLEVALSQLSLWILVAESQGAQYGLKIPTCSFEPNSGEQHRELCLQALALYALPKEIS</sequence>
<name>A0A4E0RNG7_9GAMM</name>
<feature type="region of interest" description="Disordered" evidence="1">
    <location>
        <begin position="184"/>
        <end position="205"/>
    </location>
</feature>
<dbReference type="Pfam" id="PF01882">
    <property type="entry name" value="DUF58"/>
    <property type="match status" value="1"/>
</dbReference>
<organism evidence="4 5">
    <name type="scientific">Candidatus Thiomargarita nelsonii</name>
    <dbReference type="NCBI Taxonomy" id="1003181"/>
    <lineage>
        <taxon>Bacteria</taxon>
        <taxon>Pseudomonadati</taxon>
        <taxon>Pseudomonadota</taxon>
        <taxon>Gammaproteobacteria</taxon>
        <taxon>Thiotrichales</taxon>
        <taxon>Thiotrichaceae</taxon>
        <taxon>Thiomargarita</taxon>
    </lineage>
</organism>
<comment type="caution">
    <text evidence="4">The sequence shown here is derived from an EMBL/GenBank/DDBJ whole genome shotgun (WGS) entry which is preliminary data.</text>
</comment>
<evidence type="ECO:0000256" key="2">
    <source>
        <dbReference type="SAM" id="Phobius"/>
    </source>
</evidence>
<dbReference type="EMBL" id="JSZA02000202">
    <property type="protein sequence ID" value="TGO02164.1"/>
    <property type="molecule type" value="Genomic_DNA"/>
</dbReference>
<evidence type="ECO:0000313" key="5">
    <source>
        <dbReference type="Proteomes" id="UP000030428"/>
    </source>
</evidence>
<feature type="transmembrane region" description="Helical" evidence="2">
    <location>
        <begin position="27"/>
        <end position="50"/>
    </location>
</feature>
<accession>A0A4E0RNG7</accession>
<dbReference type="AlphaFoldDB" id="A0A4E0RNG7"/>
<keyword evidence="5" id="KW-1185">Reference proteome</keyword>
<evidence type="ECO:0000256" key="1">
    <source>
        <dbReference type="SAM" id="MobiDB-lite"/>
    </source>
</evidence>
<keyword evidence="2" id="KW-0472">Membrane</keyword>
<dbReference type="InterPro" id="IPR002881">
    <property type="entry name" value="DUF58"/>
</dbReference>
<evidence type="ECO:0000313" key="4">
    <source>
        <dbReference type="EMBL" id="TGO02164.1"/>
    </source>
</evidence>
<keyword evidence="2" id="KW-0812">Transmembrane</keyword>